<reference evidence="2 3" key="1">
    <citation type="journal article" date="2017" name="ISME J.">
        <title>Energy and carbon metabolisms in a deep terrestrial subsurface fluid microbial community.</title>
        <authorList>
            <person name="Momper L."/>
            <person name="Jungbluth S.P."/>
            <person name="Lee M.D."/>
            <person name="Amend J.P."/>
        </authorList>
    </citation>
    <scope>NUCLEOTIDE SEQUENCE [LARGE SCALE GENOMIC DNA]</scope>
    <source>
        <strain evidence="2">SURF_46</strain>
    </source>
</reference>
<dbReference type="Proteomes" id="UP000265540">
    <property type="component" value="Unassembled WGS sequence"/>
</dbReference>
<proteinExistence type="predicted"/>
<evidence type="ECO:0000313" key="3">
    <source>
        <dbReference type="Proteomes" id="UP000265540"/>
    </source>
</evidence>
<feature type="transmembrane region" description="Helical" evidence="1">
    <location>
        <begin position="6"/>
        <end position="22"/>
    </location>
</feature>
<keyword evidence="1" id="KW-0472">Membrane</keyword>
<evidence type="ECO:0000256" key="1">
    <source>
        <dbReference type="SAM" id="Phobius"/>
    </source>
</evidence>
<name>A0A3A4ZKP9_UNCKA</name>
<organism evidence="2 3">
    <name type="scientific">candidate division WWE3 bacterium</name>
    <dbReference type="NCBI Taxonomy" id="2053526"/>
    <lineage>
        <taxon>Bacteria</taxon>
        <taxon>Katanobacteria</taxon>
    </lineage>
</organism>
<sequence>MPALVAKLIPIALFFLLGYWLVKELESLDRRREEIKDHPVWSKLWPLMGWLVDFWMKIKRNRTFVLWVLRGLLFIAAVIWLIRWMAG</sequence>
<keyword evidence="1" id="KW-1133">Transmembrane helix</keyword>
<accession>A0A3A4ZKP9</accession>
<comment type="caution">
    <text evidence="2">The sequence shown here is derived from an EMBL/GenBank/DDBJ whole genome shotgun (WGS) entry which is preliminary data.</text>
</comment>
<keyword evidence="1" id="KW-0812">Transmembrane</keyword>
<dbReference type="EMBL" id="QZJF01000011">
    <property type="protein sequence ID" value="RJR27457.1"/>
    <property type="molecule type" value="Genomic_DNA"/>
</dbReference>
<gene>
    <name evidence="2" type="ORF">C4561_02060</name>
</gene>
<protein>
    <submittedName>
        <fullName evidence="2">Uncharacterized protein</fullName>
    </submittedName>
</protein>
<dbReference type="AlphaFoldDB" id="A0A3A4ZKP9"/>
<evidence type="ECO:0000313" key="2">
    <source>
        <dbReference type="EMBL" id="RJR27457.1"/>
    </source>
</evidence>
<feature type="transmembrane region" description="Helical" evidence="1">
    <location>
        <begin position="64"/>
        <end position="86"/>
    </location>
</feature>